<keyword evidence="3" id="KW-0804">Transcription</keyword>
<dbReference type="Proteomes" id="UP000297496">
    <property type="component" value="Unassembled WGS sequence"/>
</dbReference>
<feature type="domain" description="HTH lacI-type" evidence="5">
    <location>
        <begin position="8"/>
        <end position="62"/>
    </location>
</feature>
<keyword evidence="2" id="KW-0238">DNA-binding</keyword>
<dbReference type="InterPro" id="IPR028082">
    <property type="entry name" value="Peripla_BP_I"/>
</dbReference>
<dbReference type="SUPFAM" id="SSF53822">
    <property type="entry name" value="Periplasmic binding protein-like I"/>
    <property type="match status" value="1"/>
</dbReference>
<dbReference type="Gene3D" id="1.10.260.40">
    <property type="entry name" value="lambda repressor-like DNA-binding domains"/>
    <property type="match status" value="1"/>
</dbReference>
<dbReference type="InterPro" id="IPR000843">
    <property type="entry name" value="HTH_LacI"/>
</dbReference>
<dbReference type="RefSeq" id="WP_135840268.1">
    <property type="nucleotide sequence ID" value="NZ_SRRO01000001.1"/>
</dbReference>
<comment type="caution">
    <text evidence="7">The sequence shown here is derived from an EMBL/GenBank/DDBJ whole genome shotgun (WGS) entry which is preliminary data.</text>
</comment>
<proteinExistence type="predicted"/>
<dbReference type="InterPro" id="IPR001387">
    <property type="entry name" value="Cro/C1-type_HTH"/>
</dbReference>
<protein>
    <submittedName>
        <fullName evidence="7">LacI family transcriptional regulator</fullName>
    </submittedName>
</protein>
<dbReference type="OrthoDB" id="252678at2"/>
<dbReference type="Gene3D" id="3.40.50.2300">
    <property type="match status" value="2"/>
</dbReference>
<dbReference type="SUPFAM" id="SSF47413">
    <property type="entry name" value="lambda repressor-like DNA-binding domains"/>
    <property type="match status" value="1"/>
</dbReference>
<dbReference type="PROSITE" id="PS00356">
    <property type="entry name" value="HTH_LACI_1"/>
    <property type="match status" value="1"/>
</dbReference>
<evidence type="ECO:0000259" key="5">
    <source>
        <dbReference type="PROSITE" id="PS50932"/>
    </source>
</evidence>
<evidence type="ECO:0000313" key="7">
    <source>
        <dbReference type="EMBL" id="TGN65777.1"/>
    </source>
</evidence>
<keyword evidence="1" id="KW-0805">Transcription regulation</keyword>
<reference evidence="7 8" key="1">
    <citation type="submission" date="2019-04" db="EMBL/GenBank/DDBJ databases">
        <title>Three New Species of Nocardioides, Nocardioides euryhalodurans sp. nov., Nocardioides seonyuensis sp. nov. and Nocardioides eburneoflavus sp. nov. Isolated from Soil.</title>
        <authorList>
            <person name="Roh S.G."/>
            <person name="Lee C."/>
            <person name="Kim M.-K."/>
            <person name="Kim S.B."/>
        </authorList>
    </citation>
    <scope>NUCLEOTIDE SEQUENCE [LARGE SCALE GENOMIC DNA]</scope>
    <source>
        <strain evidence="7 8">MMS17-SY213</strain>
    </source>
</reference>
<dbReference type="CDD" id="cd01392">
    <property type="entry name" value="HTH_LacI"/>
    <property type="match status" value="1"/>
</dbReference>
<evidence type="ECO:0000259" key="6">
    <source>
        <dbReference type="PROSITE" id="PS50943"/>
    </source>
</evidence>
<feature type="domain" description="HTH cro/C1-type" evidence="6">
    <location>
        <begin position="9"/>
        <end position="56"/>
    </location>
</feature>
<dbReference type="InterPro" id="IPR046335">
    <property type="entry name" value="LacI/GalR-like_sensor"/>
</dbReference>
<dbReference type="Pfam" id="PF13377">
    <property type="entry name" value="Peripla_BP_3"/>
    <property type="match status" value="1"/>
</dbReference>
<organism evidence="7 8">
    <name type="scientific">Nocardioides eburneiflavus</name>
    <dbReference type="NCBI Taxonomy" id="2518372"/>
    <lineage>
        <taxon>Bacteria</taxon>
        <taxon>Bacillati</taxon>
        <taxon>Actinomycetota</taxon>
        <taxon>Actinomycetes</taxon>
        <taxon>Propionibacteriales</taxon>
        <taxon>Nocardioidaceae</taxon>
        <taxon>Nocardioides</taxon>
    </lineage>
</organism>
<dbReference type="GO" id="GO:0003700">
    <property type="term" value="F:DNA-binding transcription factor activity"/>
    <property type="evidence" value="ECO:0007669"/>
    <property type="project" value="TreeGrafter"/>
</dbReference>
<evidence type="ECO:0000256" key="4">
    <source>
        <dbReference type="SAM" id="MobiDB-lite"/>
    </source>
</evidence>
<dbReference type="GO" id="GO:0000976">
    <property type="term" value="F:transcription cis-regulatory region binding"/>
    <property type="evidence" value="ECO:0007669"/>
    <property type="project" value="TreeGrafter"/>
</dbReference>
<keyword evidence="8" id="KW-1185">Reference proteome</keyword>
<dbReference type="Pfam" id="PF00356">
    <property type="entry name" value="LacI"/>
    <property type="match status" value="1"/>
</dbReference>
<sequence>MSATGRRATIKDVAARAGVSRTTVSAALNGKGNLNAGTVARVREVAAELGYEPNALARGLRQSRLGVIALVIRPLDDVDTRTLEGVDYFLRFAGAAALSALEHGYALLLVSDPTRGDAPSSSLAADGYIVDTPLDGDILVDLLRRRGTPFVAVGVAPERTPPFPAVTHDVASDTELVLSHLADCGARRITLITGTDRNDWNAVAAASYRAWTKQHDFPVDVVALNEATGVIGGHEAGLTLLESDARPDAVYCLTAHHAAGLAQAAQERGLNVPRDLQIVAGSDAEVCRTFNPTISALNLHPEASARLAADLLVGLLTDHPPSWPVAGPPNTLEVRGSSRVRT</sequence>
<dbReference type="PANTHER" id="PTHR30146:SF153">
    <property type="entry name" value="LACTOSE OPERON REPRESSOR"/>
    <property type="match status" value="1"/>
</dbReference>
<accession>A0A4Z1CIH7</accession>
<dbReference type="PROSITE" id="PS50943">
    <property type="entry name" value="HTH_CROC1"/>
    <property type="match status" value="1"/>
</dbReference>
<gene>
    <name evidence="7" type="ORF">EXE59_18815</name>
</gene>
<dbReference type="PANTHER" id="PTHR30146">
    <property type="entry name" value="LACI-RELATED TRANSCRIPTIONAL REPRESSOR"/>
    <property type="match status" value="1"/>
</dbReference>
<dbReference type="InterPro" id="IPR010982">
    <property type="entry name" value="Lambda_DNA-bd_dom_sf"/>
</dbReference>
<dbReference type="AlphaFoldDB" id="A0A4Z1CIH7"/>
<evidence type="ECO:0000256" key="2">
    <source>
        <dbReference type="ARBA" id="ARBA00023125"/>
    </source>
</evidence>
<dbReference type="EMBL" id="SRRO01000001">
    <property type="protein sequence ID" value="TGN65777.1"/>
    <property type="molecule type" value="Genomic_DNA"/>
</dbReference>
<dbReference type="SMART" id="SM00354">
    <property type="entry name" value="HTH_LACI"/>
    <property type="match status" value="1"/>
</dbReference>
<evidence type="ECO:0000313" key="8">
    <source>
        <dbReference type="Proteomes" id="UP000297496"/>
    </source>
</evidence>
<name>A0A4Z1CIH7_9ACTN</name>
<dbReference type="PROSITE" id="PS50932">
    <property type="entry name" value="HTH_LACI_2"/>
    <property type="match status" value="1"/>
</dbReference>
<evidence type="ECO:0000256" key="1">
    <source>
        <dbReference type="ARBA" id="ARBA00023015"/>
    </source>
</evidence>
<evidence type="ECO:0000256" key="3">
    <source>
        <dbReference type="ARBA" id="ARBA00023163"/>
    </source>
</evidence>
<feature type="region of interest" description="Disordered" evidence="4">
    <location>
        <begin position="320"/>
        <end position="342"/>
    </location>
</feature>